<dbReference type="Proteomes" id="UP001499951">
    <property type="component" value="Unassembled WGS sequence"/>
</dbReference>
<evidence type="ECO:0000256" key="1">
    <source>
        <dbReference type="SAM" id="SignalP"/>
    </source>
</evidence>
<dbReference type="RefSeq" id="WP_166936956.1">
    <property type="nucleotide sequence ID" value="NZ_BAAADD010000008.1"/>
</dbReference>
<evidence type="ECO:0000313" key="3">
    <source>
        <dbReference type="Proteomes" id="UP001499951"/>
    </source>
</evidence>
<evidence type="ECO:0000313" key="2">
    <source>
        <dbReference type="EMBL" id="GAA0579883.1"/>
    </source>
</evidence>
<protein>
    <recommendedName>
        <fullName evidence="4">PEP-CTERM sorting domain-containing protein</fullName>
    </recommendedName>
</protein>
<dbReference type="EMBL" id="BAAADD010000008">
    <property type="protein sequence ID" value="GAA0579883.1"/>
    <property type="molecule type" value="Genomic_DNA"/>
</dbReference>
<evidence type="ECO:0008006" key="4">
    <source>
        <dbReference type="Google" id="ProtNLM"/>
    </source>
</evidence>
<organism evidence="2 3">
    <name type="scientific">Rhizomicrobium electricum</name>
    <dbReference type="NCBI Taxonomy" id="480070"/>
    <lineage>
        <taxon>Bacteria</taxon>
        <taxon>Pseudomonadati</taxon>
        <taxon>Pseudomonadota</taxon>
        <taxon>Alphaproteobacteria</taxon>
        <taxon>Micropepsales</taxon>
        <taxon>Micropepsaceae</taxon>
        <taxon>Rhizomicrobium</taxon>
    </lineage>
</organism>
<keyword evidence="3" id="KW-1185">Reference proteome</keyword>
<proteinExistence type="predicted"/>
<keyword evidence="1" id="KW-0732">Signal</keyword>
<feature type="chain" id="PRO_5047360616" description="PEP-CTERM sorting domain-containing protein" evidence="1">
    <location>
        <begin position="22"/>
        <end position="232"/>
    </location>
</feature>
<comment type="caution">
    <text evidence="2">The sequence shown here is derived from an EMBL/GenBank/DDBJ whole genome shotgun (WGS) entry which is preliminary data.</text>
</comment>
<reference evidence="3" key="1">
    <citation type="journal article" date="2019" name="Int. J. Syst. Evol. Microbiol.">
        <title>The Global Catalogue of Microorganisms (GCM) 10K type strain sequencing project: providing services to taxonomists for standard genome sequencing and annotation.</title>
        <authorList>
            <consortium name="The Broad Institute Genomics Platform"/>
            <consortium name="The Broad Institute Genome Sequencing Center for Infectious Disease"/>
            <person name="Wu L."/>
            <person name="Ma J."/>
        </authorList>
    </citation>
    <scope>NUCLEOTIDE SEQUENCE [LARGE SCALE GENOMIC DNA]</scope>
    <source>
        <strain evidence="3">JCM 15089</strain>
    </source>
</reference>
<accession>A0ABP3Q3V5</accession>
<sequence>MHVKVLAAAAACAVFSMAANAALVEYTSRAAFDAAYSNRKTIDWSVFGPAGTIISTPDQRMTNGIMVGVGSSQGVLARHDEGTDFTSDFMPGEHLLTDAGSQSDTFIVRFGNPIAGFGVQIEPDALSGPWTGSIDLFDSSDVNIGHITIGGTRGTAEDGSSPFYGLVLDTANLSYAMFWVDNPEIFPGKSGSLALGPMEVVAGVPEAPGLLLAGSGLLLLGAWSRRRQGLVK</sequence>
<gene>
    <name evidence="2" type="ORF">GCM10008942_30960</name>
</gene>
<name>A0ABP3Q3V5_9PROT</name>
<feature type="signal peptide" evidence="1">
    <location>
        <begin position="1"/>
        <end position="21"/>
    </location>
</feature>